<dbReference type="InterPro" id="IPR037634">
    <property type="entry name" value="Smaug_SAM"/>
</dbReference>
<gene>
    <name evidence="12" type="ORF">DBV15_00518</name>
</gene>
<dbReference type="Gene3D" id="1.25.40.170">
    <property type="entry name" value="Smaug, PHAT domain"/>
    <property type="match status" value="1"/>
</dbReference>
<accession>A0A4S2KT00</accession>
<evidence type="ECO:0000256" key="1">
    <source>
        <dbReference type="ARBA" id="ARBA00004496"/>
    </source>
</evidence>
<sequence>MSRILTFVSYLKAVSTTAWTTGIPFNEQVCELTRVFSQWNECEQTVVLYALLRIIPAVQARFLSQAIEHSLHSVAELGTKEMNANNPSYINSLSTESTEIAINQLLSHLPLLRPGNVECKNSYLVAIPDIVNHCVSTGQYTEKTQQLLSYTLIHPAITNQDRRLLTQWLKDLEERISNTPPISSFEDYPNTPMRWESPWQRNSKHDQSNLFNTQPGGTFNLHFPTSVNRQRRSNSLTPPVAPPHHLEIVDRTNNTNASRHKPRSFSVSGDHASNIIGLGPLSPQSSCASSGSEGRLDDASNRSLASGMRDVQLWLKTLRLHKYSYLFATMSYEDMMQLTEDQLAEQGVTKGARHKLALSIAKLQQRYNTLLNLEKGLVQPSARDGMQNTSFSQGPSLIINTMEELKTILTTPMKPSQESDPQDIPAQFTKVLGKLCSRLALESVEDGILCAYVNILEKVLQHDCFTPNQKEKVQQWRSRLGNPRPTQKWQHNYGYNNRRYGNPQQHRKPSLNLNHIHSTHTHNQFMIASHRNSISTPYLQNNQNQNMNNMNMSNLRALHTTEKRSSLQETSMQQLQKTLQHVSSAPRDHFVEHSANGVNETTEPEIDIRLQSLCLRMTEQAIGGFGEA</sequence>
<keyword evidence="6" id="KW-0678">Repressor</keyword>
<dbReference type="Pfam" id="PF09246">
    <property type="entry name" value="PHAT"/>
    <property type="match status" value="1"/>
</dbReference>
<dbReference type="AlphaFoldDB" id="A0A4S2KT00"/>
<dbReference type="STRING" id="300112.A0A4S2KT00"/>
<feature type="domain" description="SAM" evidence="11">
    <location>
        <begin position="303"/>
        <end position="366"/>
    </location>
</feature>
<dbReference type="GO" id="GO:0006355">
    <property type="term" value="P:regulation of DNA-templated transcription"/>
    <property type="evidence" value="ECO:0007669"/>
    <property type="project" value="InterPro"/>
</dbReference>
<feature type="region of interest" description="Disordered" evidence="10">
    <location>
        <begin position="222"/>
        <end position="247"/>
    </location>
</feature>
<keyword evidence="9" id="KW-0694">RNA-binding</keyword>
<protein>
    <recommendedName>
        <fullName evidence="3">Protein Smaug</fullName>
    </recommendedName>
</protein>
<keyword evidence="8" id="KW-0810">Translation regulation</keyword>
<dbReference type="Gene3D" id="1.10.150.50">
    <property type="entry name" value="Transcription Factor, Ets-1"/>
    <property type="match status" value="1"/>
</dbReference>
<evidence type="ECO:0000256" key="4">
    <source>
        <dbReference type="ARBA" id="ARBA00022473"/>
    </source>
</evidence>
<name>A0A4S2KT00_9HYME</name>
<comment type="similarity">
    <text evidence="2">Belongs to the SMAUG family.</text>
</comment>
<dbReference type="InterPro" id="IPR001660">
    <property type="entry name" value="SAM"/>
</dbReference>
<dbReference type="GO" id="GO:0003729">
    <property type="term" value="F:mRNA binding"/>
    <property type="evidence" value="ECO:0007669"/>
    <property type="project" value="TreeGrafter"/>
</dbReference>
<comment type="subcellular location">
    <subcellularLocation>
        <location evidence="1">Cytoplasm</location>
    </subcellularLocation>
</comment>
<evidence type="ECO:0000256" key="8">
    <source>
        <dbReference type="ARBA" id="ARBA00022845"/>
    </source>
</evidence>
<evidence type="ECO:0000313" key="12">
    <source>
        <dbReference type="EMBL" id="TGZ52961.1"/>
    </source>
</evidence>
<dbReference type="EMBL" id="QBLH01001127">
    <property type="protein sequence ID" value="TGZ52961.1"/>
    <property type="molecule type" value="Genomic_DNA"/>
</dbReference>
<dbReference type="InterPro" id="IPR058599">
    <property type="entry name" value="PHAT_Smg/ZCCHC2-like"/>
</dbReference>
<keyword evidence="7" id="KW-0597">Phosphoprotein</keyword>
<dbReference type="PANTHER" id="PTHR12515">
    <property type="entry name" value="STERILE ALPHA MOTIF DOMAIN CONTAINING PROTEIN 4-RELATED"/>
    <property type="match status" value="1"/>
</dbReference>
<evidence type="ECO:0000256" key="5">
    <source>
        <dbReference type="ARBA" id="ARBA00022490"/>
    </source>
</evidence>
<evidence type="ECO:0000256" key="6">
    <source>
        <dbReference type="ARBA" id="ARBA00022491"/>
    </source>
</evidence>
<keyword evidence="5" id="KW-0963">Cytoplasm</keyword>
<dbReference type="GO" id="GO:0030371">
    <property type="term" value="F:translation repressor activity"/>
    <property type="evidence" value="ECO:0007669"/>
    <property type="project" value="InterPro"/>
</dbReference>
<dbReference type="InterPro" id="IPR050897">
    <property type="entry name" value="SMAUG/VTS1_RNA-bind"/>
</dbReference>
<proteinExistence type="inferred from homology"/>
<evidence type="ECO:0000259" key="11">
    <source>
        <dbReference type="SMART" id="SM00454"/>
    </source>
</evidence>
<feature type="compositionally biased region" description="Polar residues" evidence="10">
    <location>
        <begin position="222"/>
        <end position="237"/>
    </location>
</feature>
<dbReference type="Proteomes" id="UP000310200">
    <property type="component" value="Unassembled WGS sequence"/>
</dbReference>
<dbReference type="InterPro" id="IPR013761">
    <property type="entry name" value="SAM/pointed_sf"/>
</dbReference>
<evidence type="ECO:0000256" key="10">
    <source>
        <dbReference type="SAM" id="MobiDB-lite"/>
    </source>
</evidence>
<dbReference type="InterPro" id="IPR015327">
    <property type="entry name" value="PHAT_dom"/>
</dbReference>
<feature type="compositionally biased region" description="Polar residues" evidence="10">
    <location>
        <begin position="282"/>
        <end position="292"/>
    </location>
</feature>
<evidence type="ECO:0000313" key="13">
    <source>
        <dbReference type="Proteomes" id="UP000310200"/>
    </source>
</evidence>
<dbReference type="GO" id="GO:0000932">
    <property type="term" value="C:P-body"/>
    <property type="evidence" value="ECO:0007669"/>
    <property type="project" value="TreeGrafter"/>
</dbReference>
<feature type="region of interest" description="Disordered" evidence="10">
    <location>
        <begin position="276"/>
        <end position="300"/>
    </location>
</feature>
<organism evidence="12 13">
    <name type="scientific">Temnothorax longispinosus</name>
    <dbReference type="NCBI Taxonomy" id="300112"/>
    <lineage>
        <taxon>Eukaryota</taxon>
        <taxon>Metazoa</taxon>
        <taxon>Ecdysozoa</taxon>
        <taxon>Arthropoda</taxon>
        <taxon>Hexapoda</taxon>
        <taxon>Insecta</taxon>
        <taxon>Pterygota</taxon>
        <taxon>Neoptera</taxon>
        <taxon>Endopterygota</taxon>
        <taxon>Hymenoptera</taxon>
        <taxon>Apocrita</taxon>
        <taxon>Aculeata</taxon>
        <taxon>Formicoidea</taxon>
        <taxon>Formicidae</taxon>
        <taxon>Myrmicinae</taxon>
        <taxon>Temnothorax</taxon>
    </lineage>
</organism>
<dbReference type="SUPFAM" id="SSF47769">
    <property type="entry name" value="SAM/Pointed domain"/>
    <property type="match status" value="1"/>
</dbReference>
<reference evidence="12 13" key="1">
    <citation type="journal article" date="2019" name="Philos. Trans. R. Soc. Lond., B, Biol. Sci.">
        <title>Ant behaviour and brain gene expression of defending hosts depend on the ecological success of the intruding social parasite.</title>
        <authorList>
            <person name="Kaur R."/>
            <person name="Stoldt M."/>
            <person name="Jongepier E."/>
            <person name="Feldmeyer B."/>
            <person name="Menzel F."/>
            <person name="Bornberg-Bauer E."/>
            <person name="Foitzik S."/>
        </authorList>
    </citation>
    <scope>NUCLEOTIDE SEQUENCE [LARGE SCALE GENOMIC DNA]</scope>
    <source>
        <tissue evidence="12">Whole body</tissue>
    </source>
</reference>
<dbReference type="CDD" id="cd09557">
    <property type="entry name" value="SAM_Smaug"/>
    <property type="match status" value="1"/>
</dbReference>
<evidence type="ECO:0000256" key="7">
    <source>
        <dbReference type="ARBA" id="ARBA00022553"/>
    </source>
</evidence>
<keyword evidence="4" id="KW-0217">Developmental protein</keyword>
<dbReference type="PANTHER" id="PTHR12515:SF5">
    <property type="entry name" value="PROTEIN SMAUG"/>
    <property type="match status" value="1"/>
</dbReference>
<evidence type="ECO:0000256" key="3">
    <source>
        <dbReference type="ARBA" id="ARBA00018651"/>
    </source>
</evidence>
<dbReference type="GO" id="GO:0000289">
    <property type="term" value="P:nuclear-transcribed mRNA poly(A) tail shortening"/>
    <property type="evidence" value="ECO:0007669"/>
    <property type="project" value="TreeGrafter"/>
</dbReference>
<evidence type="ECO:0000256" key="2">
    <source>
        <dbReference type="ARBA" id="ARBA00008232"/>
    </source>
</evidence>
<dbReference type="InterPro" id="IPR037093">
    <property type="entry name" value="PHAT_dom_sf"/>
</dbReference>
<evidence type="ECO:0000256" key="9">
    <source>
        <dbReference type="ARBA" id="ARBA00022884"/>
    </source>
</evidence>
<dbReference type="Pfam" id="PF00536">
    <property type="entry name" value="SAM_1"/>
    <property type="match status" value="1"/>
</dbReference>
<dbReference type="Pfam" id="PF26034">
    <property type="entry name" value="PHAT_SMAUG"/>
    <property type="match status" value="1"/>
</dbReference>
<dbReference type="SMART" id="SM00454">
    <property type="entry name" value="SAM"/>
    <property type="match status" value="1"/>
</dbReference>
<comment type="caution">
    <text evidence="12">The sequence shown here is derived from an EMBL/GenBank/DDBJ whole genome shotgun (WGS) entry which is preliminary data.</text>
</comment>
<keyword evidence="13" id="KW-1185">Reference proteome</keyword>